<keyword evidence="1" id="KW-0472">Membrane</keyword>
<dbReference type="EMBL" id="ML119135">
    <property type="protein sequence ID" value="RPB11542.1"/>
    <property type="molecule type" value="Genomic_DNA"/>
</dbReference>
<dbReference type="InParanoid" id="A0A3N4KQE2"/>
<keyword evidence="1" id="KW-1133">Transmembrane helix</keyword>
<proteinExistence type="predicted"/>
<keyword evidence="1" id="KW-0812">Transmembrane</keyword>
<keyword evidence="3" id="KW-1185">Reference proteome</keyword>
<evidence type="ECO:0000313" key="3">
    <source>
        <dbReference type="Proteomes" id="UP000277580"/>
    </source>
</evidence>
<reference evidence="2 3" key="1">
    <citation type="journal article" date="2018" name="Nat. Ecol. Evol.">
        <title>Pezizomycetes genomes reveal the molecular basis of ectomycorrhizal truffle lifestyle.</title>
        <authorList>
            <person name="Murat C."/>
            <person name="Payen T."/>
            <person name="Noel B."/>
            <person name="Kuo A."/>
            <person name="Morin E."/>
            <person name="Chen J."/>
            <person name="Kohler A."/>
            <person name="Krizsan K."/>
            <person name="Balestrini R."/>
            <person name="Da Silva C."/>
            <person name="Montanini B."/>
            <person name="Hainaut M."/>
            <person name="Levati E."/>
            <person name="Barry K.W."/>
            <person name="Belfiori B."/>
            <person name="Cichocki N."/>
            <person name="Clum A."/>
            <person name="Dockter R.B."/>
            <person name="Fauchery L."/>
            <person name="Guy J."/>
            <person name="Iotti M."/>
            <person name="Le Tacon F."/>
            <person name="Lindquist E.A."/>
            <person name="Lipzen A."/>
            <person name="Malagnac F."/>
            <person name="Mello A."/>
            <person name="Molinier V."/>
            <person name="Miyauchi S."/>
            <person name="Poulain J."/>
            <person name="Riccioni C."/>
            <person name="Rubini A."/>
            <person name="Sitrit Y."/>
            <person name="Splivallo R."/>
            <person name="Traeger S."/>
            <person name="Wang M."/>
            <person name="Zifcakova L."/>
            <person name="Wipf D."/>
            <person name="Zambonelli A."/>
            <person name="Paolocci F."/>
            <person name="Nowrousian M."/>
            <person name="Ottonello S."/>
            <person name="Baldrian P."/>
            <person name="Spatafora J.W."/>
            <person name="Henrissat B."/>
            <person name="Nagy L.G."/>
            <person name="Aury J.M."/>
            <person name="Wincker P."/>
            <person name="Grigoriev I.V."/>
            <person name="Bonfante P."/>
            <person name="Martin F.M."/>
        </authorList>
    </citation>
    <scope>NUCLEOTIDE SEQUENCE [LARGE SCALE GENOMIC DNA]</scope>
    <source>
        <strain evidence="2 3">CCBAS932</strain>
    </source>
</reference>
<accession>A0A3N4KQE2</accession>
<dbReference type="Proteomes" id="UP000277580">
    <property type="component" value="Unassembled WGS sequence"/>
</dbReference>
<dbReference type="OrthoDB" id="10272510at2759"/>
<protein>
    <submittedName>
        <fullName evidence="2">Uncharacterized protein</fullName>
    </submittedName>
</protein>
<feature type="transmembrane region" description="Helical" evidence="1">
    <location>
        <begin position="84"/>
        <end position="105"/>
    </location>
</feature>
<organism evidence="2 3">
    <name type="scientific">Morchella conica CCBAS932</name>
    <dbReference type="NCBI Taxonomy" id="1392247"/>
    <lineage>
        <taxon>Eukaryota</taxon>
        <taxon>Fungi</taxon>
        <taxon>Dikarya</taxon>
        <taxon>Ascomycota</taxon>
        <taxon>Pezizomycotina</taxon>
        <taxon>Pezizomycetes</taxon>
        <taxon>Pezizales</taxon>
        <taxon>Morchellaceae</taxon>
        <taxon>Morchella</taxon>
    </lineage>
</organism>
<sequence length="107" mass="12320">MDHPTLDWWQEMVRKREEEELASYVFADRLKLTSMSFSQHDNHLRNAAHYDKLLKNYALELSKAREIAPETLEGMKPLVPSSLAFVWLFFGYMLWSGGACVKLGLGG</sequence>
<name>A0A3N4KQE2_9PEZI</name>
<evidence type="ECO:0000256" key="1">
    <source>
        <dbReference type="SAM" id="Phobius"/>
    </source>
</evidence>
<dbReference type="AlphaFoldDB" id="A0A3N4KQE2"/>
<gene>
    <name evidence="2" type="ORF">P167DRAFT_575284</name>
</gene>
<evidence type="ECO:0000313" key="2">
    <source>
        <dbReference type="EMBL" id="RPB11542.1"/>
    </source>
</evidence>